<dbReference type="GeneID" id="80874079"/>
<dbReference type="AlphaFoldDB" id="A0AAE9WB06"/>
<sequence length="215" mass="24547">MKRSGSFGTKEFKRLKDSDGFEKNCLPEKKLLQDSTEMKKQNLQLNANQVSENLILYENKEINPTPKPSLDILVRGPFPAVKEMKTEDEGLRGFHSGSFLRTCFRVGELLKVYRSRPSTSLIVVEFFGKVRSHKFVGNTILLELEDAFRGGKSPCIYAKLFTKESITPFMLKKDSLVRVVGNAACSEKLLKIMHVSSTDTDELIETYRMTCYERM</sequence>
<proteinExistence type="predicted"/>
<dbReference type="EMBL" id="CP115611">
    <property type="protein sequence ID" value="WBW72339.1"/>
    <property type="molecule type" value="Genomic_DNA"/>
</dbReference>
<keyword evidence="2" id="KW-1185">Reference proteome</keyword>
<dbReference type="Proteomes" id="UP001212411">
    <property type="component" value="Chromosome 1"/>
</dbReference>
<organism evidence="1 2">
    <name type="scientific">Schizosaccharomyces osmophilus</name>
    <dbReference type="NCBI Taxonomy" id="2545709"/>
    <lineage>
        <taxon>Eukaryota</taxon>
        <taxon>Fungi</taxon>
        <taxon>Dikarya</taxon>
        <taxon>Ascomycota</taxon>
        <taxon>Taphrinomycotina</taxon>
        <taxon>Schizosaccharomycetes</taxon>
        <taxon>Schizosaccharomycetales</taxon>
        <taxon>Schizosaccharomycetaceae</taxon>
        <taxon>Schizosaccharomyces</taxon>
    </lineage>
</organism>
<evidence type="ECO:0000313" key="1">
    <source>
        <dbReference type="EMBL" id="WBW72339.1"/>
    </source>
</evidence>
<accession>A0AAE9WB06</accession>
<dbReference type="KEGG" id="som:SOMG_00596"/>
<protein>
    <submittedName>
        <fullName evidence="1">SPBC31F10.05-like, conserved protein</fullName>
    </submittedName>
</protein>
<reference evidence="1 2" key="1">
    <citation type="journal article" date="2023" name="G3 (Bethesda)">
        <title>A high-quality reference genome for the fission yeast Schizosaccharomyces osmophilus.</title>
        <authorList>
            <person name="Jia G.S."/>
            <person name="Zhang W.C."/>
            <person name="Liang Y."/>
            <person name="Liu X.H."/>
            <person name="Rhind N."/>
            <person name="Pidoux A."/>
            <person name="Brysch-Herzberg M."/>
            <person name="Du L.L."/>
        </authorList>
    </citation>
    <scope>NUCLEOTIDE SEQUENCE [LARGE SCALE GENOMIC DNA]</scope>
    <source>
        <strain evidence="1 2">CBS 15793</strain>
    </source>
</reference>
<dbReference type="RefSeq" id="XP_056036582.1">
    <property type="nucleotide sequence ID" value="XM_056179390.1"/>
</dbReference>
<gene>
    <name evidence="1" type="primary">mug37</name>
    <name evidence="1" type="ORF">SOMG_00596</name>
</gene>
<name>A0AAE9WB06_9SCHI</name>
<evidence type="ECO:0000313" key="2">
    <source>
        <dbReference type="Proteomes" id="UP001212411"/>
    </source>
</evidence>